<evidence type="ECO:0000256" key="2">
    <source>
        <dbReference type="PROSITE-ProRule" id="PRU00169"/>
    </source>
</evidence>
<accession>A0A6M1TXY3</accession>
<dbReference type="PROSITE" id="PS50110">
    <property type="entry name" value="RESPONSE_REGULATORY"/>
    <property type="match status" value="1"/>
</dbReference>
<protein>
    <submittedName>
        <fullName evidence="4">Response regulator</fullName>
    </submittedName>
</protein>
<comment type="caution">
    <text evidence="4">The sequence shown here is derived from an EMBL/GenBank/DDBJ whole genome shotgun (WGS) entry which is preliminary data.</text>
</comment>
<organism evidence="4 5">
    <name type="scientific">Paragemmobacter kunshanensis</name>
    <dbReference type="NCBI Taxonomy" id="2583234"/>
    <lineage>
        <taxon>Bacteria</taxon>
        <taxon>Pseudomonadati</taxon>
        <taxon>Pseudomonadota</taxon>
        <taxon>Alphaproteobacteria</taxon>
        <taxon>Rhodobacterales</taxon>
        <taxon>Paracoccaceae</taxon>
        <taxon>Paragemmobacter</taxon>
    </lineage>
</organism>
<evidence type="ECO:0000313" key="5">
    <source>
        <dbReference type="Proteomes" id="UP000474758"/>
    </source>
</evidence>
<dbReference type="Gene3D" id="3.40.50.2300">
    <property type="match status" value="1"/>
</dbReference>
<evidence type="ECO:0000259" key="3">
    <source>
        <dbReference type="PROSITE" id="PS50110"/>
    </source>
</evidence>
<dbReference type="Proteomes" id="UP000474758">
    <property type="component" value="Unassembled WGS sequence"/>
</dbReference>
<evidence type="ECO:0000256" key="1">
    <source>
        <dbReference type="ARBA" id="ARBA00022553"/>
    </source>
</evidence>
<feature type="domain" description="Response regulatory" evidence="3">
    <location>
        <begin position="6"/>
        <end position="123"/>
    </location>
</feature>
<keyword evidence="1 2" id="KW-0597">Phosphoprotein</keyword>
<dbReference type="RefSeq" id="WP_165049072.1">
    <property type="nucleotide sequence ID" value="NZ_JAALFE010000007.1"/>
</dbReference>
<name>A0A6M1TXY3_9RHOB</name>
<keyword evidence="5" id="KW-1185">Reference proteome</keyword>
<dbReference type="InterPro" id="IPR001789">
    <property type="entry name" value="Sig_transdc_resp-reg_receiver"/>
</dbReference>
<reference evidence="4 5" key="1">
    <citation type="submission" date="2020-02" db="EMBL/GenBank/DDBJ databases">
        <title>Rhodobacter translucens sp. nov., a novel bacterium isolated from activated sludge.</title>
        <authorList>
            <person name="Liu J."/>
        </authorList>
    </citation>
    <scope>NUCLEOTIDE SEQUENCE [LARGE SCALE GENOMIC DNA]</scope>
    <source>
        <strain evidence="4 5">HX-7-19</strain>
    </source>
</reference>
<feature type="modified residue" description="4-aspartylphosphate" evidence="2">
    <location>
        <position position="56"/>
    </location>
</feature>
<proteinExistence type="predicted"/>
<dbReference type="Pfam" id="PF00072">
    <property type="entry name" value="Response_reg"/>
    <property type="match status" value="1"/>
</dbReference>
<dbReference type="EMBL" id="JAALFE010000007">
    <property type="protein sequence ID" value="NGQ90992.1"/>
    <property type="molecule type" value="Genomic_DNA"/>
</dbReference>
<dbReference type="InterPro" id="IPR011006">
    <property type="entry name" value="CheY-like_superfamily"/>
</dbReference>
<dbReference type="GO" id="GO:0000160">
    <property type="term" value="P:phosphorelay signal transduction system"/>
    <property type="evidence" value="ECO:0007669"/>
    <property type="project" value="InterPro"/>
</dbReference>
<dbReference type="SMART" id="SM00448">
    <property type="entry name" value="REC"/>
    <property type="match status" value="1"/>
</dbReference>
<evidence type="ECO:0000313" key="4">
    <source>
        <dbReference type="EMBL" id="NGQ90992.1"/>
    </source>
</evidence>
<sequence length="131" mass="14208">MTGLNRILHVEDDEDILMIARLALADLGGFEVLQCSSGAEALEKAQAFAPDLLLLDFMMPGMNGMQTLQALRERPEFADTPAIFMTAKAMELVEQELAGLGVVGKISKPFDPVALPDEIRRYWDAQGTGGA</sequence>
<dbReference type="SUPFAM" id="SSF52172">
    <property type="entry name" value="CheY-like"/>
    <property type="match status" value="1"/>
</dbReference>
<dbReference type="PANTHER" id="PTHR44591">
    <property type="entry name" value="STRESS RESPONSE REGULATOR PROTEIN 1"/>
    <property type="match status" value="1"/>
</dbReference>
<dbReference type="InterPro" id="IPR050595">
    <property type="entry name" value="Bact_response_regulator"/>
</dbReference>
<dbReference type="PANTHER" id="PTHR44591:SF3">
    <property type="entry name" value="RESPONSE REGULATORY DOMAIN-CONTAINING PROTEIN"/>
    <property type="match status" value="1"/>
</dbReference>
<dbReference type="AlphaFoldDB" id="A0A6M1TXY3"/>
<gene>
    <name evidence="4" type="ORF">G5V65_08785</name>
</gene>